<sequence length="134" mass="14807">MTPKVVVYDLKWTDGNIPLDNVSKKLVRLGKDAIERWNIASKAAVDALEESLAMKSLIRSSRDNTIVAEVVFHLRRVSGWIDVVLGKSEDEILNGNMEQGILMPRASIPPKVHVSEEVSPSYLTHGPIGGMFVL</sequence>
<keyword evidence="3" id="KW-1185">Reference proteome</keyword>
<name>A0ABR2LVS9_9ASPA</name>
<evidence type="ECO:0000313" key="3">
    <source>
        <dbReference type="Proteomes" id="UP001412067"/>
    </source>
</evidence>
<accession>A0ABR2LVS9</accession>
<gene>
    <name evidence="2" type="ORF">KSP40_PGU003715</name>
</gene>
<dbReference type="InterPro" id="IPR049172">
    <property type="entry name" value="DUF6857_pln"/>
</dbReference>
<dbReference type="PANTHER" id="PTHR31928:SF3">
    <property type="entry name" value="EXPRESSED PROTEIN"/>
    <property type="match status" value="1"/>
</dbReference>
<reference evidence="2 3" key="1">
    <citation type="journal article" date="2022" name="Nat. Plants">
        <title>Genomes of leafy and leafless Platanthera orchids illuminate the evolution of mycoheterotrophy.</title>
        <authorList>
            <person name="Li M.H."/>
            <person name="Liu K.W."/>
            <person name="Li Z."/>
            <person name="Lu H.C."/>
            <person name="Ye Q.L."/>
            <person name="Zhang D."/>
            <person name="Wang J.Y."/>
            <person name="Li Y.F."/>
            <person name="Zhong Z.M."/>
            <person name="Liu X."/>
            <person name="Yu X."/>
            <person name="Liu D.K."/>
            <person name="Tu X.D."/>
            <person name="Liu B."/>
            <person name="Hao Y."/>
            <person name="Liao X.Y."/>
            <person name="Jiang Y.T."/>
            <person name="Sun W.H."/>
            <person name="Chen J."/>
            <person name="Chen Y.Q."/>
            <person name="Ai Y."/>
            <person name="Zhai J.W."/>
            <person name="Wu S.S."/>
            <person name="Zhou Z."/>
            <person name="Hsiao Y.Y."/>
            <person name="Wu W.L."/>
            <person name="Chen Y.Y."/>
            <person name="Lin Y.F."/>
            <person name="Hsu J.L."/>
            <person name="Li C.Y."/>
            <person name="Wang Z.W."/>
            <person name="Zhao X."/>
            <person name="Zhong W.Y."/>
            <person name="Ma X.K."/>
            <person name="Ma L."/>
            <person name="Huang J."/>
            <person name="Chen G.Z."/>
            <person name="Huang M.Z."/>
            <person name="Huang L."/>
            <person name="Peng D.H."/>
            <person name="Luo Y.B."/>
            <person name="Zou S.Q."/>
            <person name="Chen S.P."/>
            <person name="Lan S."/>
            <person name="Tsai W.C."/>
            <person name="Van de Peer Y."/>
            <person name="Liu Z.J."/>
        </authorList>
    </citation>
    <scope>NUCLEOTIDE SEQUENCE [LARGE SCALE GENOMIC DNA]</scope>
    <source>
        <strain evidence="2">Lor288</strain>
    </source>
</reference>
<dbReference type="Proteomes" id="UP001412067">
    <property type="component" value="Unassembled WGS sequence"/>
</dbReference>
<organism evidence="2 3">
    <name type="scientific">Platanthera guangdongensis</name>
    <dbReference type="NCBI Taxonomy" id="2320717"/>
    <lineage>
        <taxon>Eukaryota</taxon>
        <taxon>Viridiplantae</taxon>
        <taxon>Streptophyta</taxon>
        <taxon>Embryophyta</taxon>
        <taxon>Tracheophyta</taxon>
        <taxon>Spermatophyta</taxon>
        <taxon>Magnoliopsida</taxon>
        <taxon>Liliopsida</taxon>
        <taxon>Asparagales</taxon>
        <taxon>Orchidaceae</taxon>
        <taxon>Orchidoideae</taxon>
        <taxon>Orchideae</taxon>
        <taxon>Orchidinae</taxon>
        <taxon>Platanthera</taxon>
    </lineage>
</organism>
<dbReference type="Pfam" id="PF21647">
    <property type="entry name" value="DUF6857"/>
    <property type="match status" value="1"/>
</dbReference>
<dbReference type="EMBL" id="JBBWWR010000014">
    <property type="protein sequence ID" value="KAK8952627.1"/>
    <property type="molecule type" value="Genomic_DNA"/>
</dbReference>
<feature type="domain" description="DUF6857" evidence="1">
    <location>
        <begin position="8"/>
        <end position="60"/>
    </location>
</feature>
<evidence type="ECO:0000259" key="1">
    <source>
        <dbReference type="Pfam" id="PF21647"/>
    </source>
</evidence>
<evidence type="ECO:0000313" key="2">
    <source>
        <dbReference type="EMBL" id="KAK8952627.1"/>
    </source>
</evidence>
<proteinExistence type="predicted"/>
<dbReference type="InterPro" id="IPR010341">
    <property type="entry name" value="DUF936_pln"/>
</dbReference>
<comment type="caution">
    <text evidence="2">The sequence shown here is derived from an EMBL/GenBank/DDBJ whole genome shotgun (WGS) entry which is preliminary data.</text>
</comment>
<dbReference type="PANTHER" id="PTHR31928">
    <property type="entry name" value="EXPRESSED PROTEIN"/>
    <property type="match status" value="1"/>
</dbReference>
<protein>
    <recommendedName>
        <fullName evidence="1">DUF6857 domain-containing protein</fullName>
    </recommendedName>
</protein>